<dbReference type="Proteomes" id="UP000233249">
    <property type="component" value="Unassembled WGS sequence"/>
</dbReference>
<reference evidence="1 2" key="1">
    <citation type="submission" date="2017-12" db="EMBL/GenBank/DDBJ databases">
        <title>Corynebacterium mastitidis 16-1433 Genome.</title>
        <authorList>
            <person name="Gulvik C.A."/>
        </authorList>
    </citation>
    <scope>NUCLEOTIDE SEQUENCE [LARGE SCALE GENOMIC DNA]</scope>
    <source>
        <strain evidence="1 2">16-1433</strain>
    </source>
</reference>
<protein>
    <recommendedName>
        <fullName evidence="3">Aldose epimerase</fullName>
    </recommendedName>
</protein>
<dbReference type="STRING" id="1121365.GCA_000375365_01313"/>
<dbReference type="GO" id="GO:0016853">
    <property type="term" value="F:isomerase activity"/>
    <property type="evidence" value="ECO:0007669"/>
    <property type="project" value="InterPro"/>
</dbReference>
<dbReference type="AlphaFoldDB" id="A0A2N0X6W4"/>
<sequence length="288" mass="31550">MTIPEARLRCGDTEAVICASGASIRSLRRAGRPLLREFSGEHPPEAANAVLAPWPNRVDGAAFEFRGRPHRLRVTEPERGHALHGFTLGTVFTLLTDRERARLRAVLGPEEGWPWRIELTVVYEALPEGLRARLSARNLSEVAAPCALGAHPYLDPQGRPLDECTLLFDATHRLPLGPSLIPLGEREPWSEPAIAMRGRGFDDAFVHAPGAHEVLLIHPDGRGVALRSAMPWTQLYTSPQRWLAVEPMTAPPNALNTGCDLGVLGPGEILTAEYSVLEIRNERGYLAA</sequence>
<dbReference type="Gene3D" id="2.70.98.10">
    <property type="match status" value="1"/>
</dbReference>
<dbReference type="EMBL" id="PJAF01000018">
    <property type="protein sequence ID" value="PKF68437.1"/>
    <property type="molecule type" value="Genomic_DNA"/>
</dbReference>
<name>A0A2N0X6W4_9CORY</name>
<organism evidence="1 2">
    <name type="scientific">Corynebacterium mastitidis</name>
    <dbReference type="NCBI Taxonomy" id="161890"/>
    <lineage>
        <taxon>Bacteria</taxon>
        <taxon>Bacillati</taxon>
        <taxon>Actinomycetota</taxon>
        <taxon>Actinomycetes</taxon>
        <taxon>Mycobacteriales</taxon>
        <taxon>Corynebacteriaceae</taxon>
        <taxon>Corynebacterium</taxon>
    </lineage>
</organism>
<dbReference type="GO" id="GO:0005975">
    <property type="term" value="P:carbohydrate metabolic process"/>
    <property type="evidence" value="ECO:0007669"/>
    <property type="project" value="InterPro"/>
</dbReference>
<accession>A0A2N0X6W4</accession>
<dbReference type="InterPro" id="IPR014718">
    <property type="entry name" value="GH-type_carb-bd"/>
</dbReference>
<dbReference type="SUPFAM" id="SSF74650">
    <property type="entry name" value="Galactose mutarotase-like"/>
    <property type="match status" value="1"/>
</dbReference>
<dbReference type="RefSeq" id="WP_101173797.1">
    <property type="nucleotide sequence ID" value="NZ_JAKRKB010000002.1"/>
</dbReference>
<dbReference type="OrthoDB" id="4739604at2"/>
<dbReference type="InterPro" id="IPR011013">
    <property type="entry name" value="Gal_mutarotase_sf_dom"/>
</dbReference>
<evidence type="ECO:0000313" key="2">
    <source>
        <dbReference type="Proteomes" id="UP000233249"/>
    </source>
</evidence>
<evidence type="ECO:0008006" key="3">
    <source>
        <dbReference type="Google" id="ProtNLM"/>
    </source>
</evidence>
<comment type="caution">
    <text evidence="1">The sequence shown here is derived from an EMBL/GenBank/DDBJ whole genome shotgun (WGS) entry which is preliminary data.</text>
</comment>
<dbReference type="InterPro" id="IPR008183">
    <property type="entry name" value="Aldose_1/G6P_1-epimerase"/>
</dbReference>
<proteinExistence type="predicted"/>
<gene>
    <name evidence="1" type="ORF">CXB45_06885</name>
</gene>
<dbReference type="Pfam" id="PF01263">
    <property type="entry name" value="Aldose_epim"/>
    <property type="match status" value="1"/>
</dbReference>
<evidence type="ECO:0000313" key="1">
    <source>
        <dbReference type="EMBL" id="PKF68437.1"/>
    </source>
</evidence>
<dbReference type="GO" id="GO:0030246">
    <property type="term" value="F:carbohydrate binding"/>
    <property type="evidence" value="ECO:0007669"/>
    <property type="project" value="InterPro"/>
</dbReference>